<dbReference type="Gene3D" id="2.60.40.1880">
    <property type="entry name" value="Invasion associated locus B (IalB) protein"/>
    <property type="match status" value="1"/>
</dbReference>
<geneLocation type="plasmid" evidence="2">
    <name>pLM19O1</name>
</geneLocation>
<dbReference type="InterPro" id="IPR038696">
    <property type="entry name" value="IalB_sf"/>
</dbReference>
<keyword evidence="2" id="KW-0614">Plasmid</keyword>
<dbReference type="InterPro" id="IPR010642">
    <property type="entry name" value="Invasion_prot_B"/>
</dbReference>
<protein>
    <submittedName>
        <fullName evidence="2">Invasion-associated locus B (IalB)</fullName>
    </submittedName>
</protein>
<proteinExistence type="predicted"/>
<dbReference type="EMBL" id="KM659091">
    <property type="protein sequence ID" value="AJW29906.1"/>
    <property type="molecule type" value="Genomic_DNA"/>
</dbReference>
<dbReference type="EMBL" id="KM659091">
    <property type="protein sequence ID" value="AJW29935.1"/>
    <property type="molecule type" value="Genomic_DNA"/>
</dbReference>
<sequence length="181" mass="19129">MLKKSVILTGIGMAALAVASAFAADPSLPNGATSLREQYADWTVLCGINTDGDKKTKVCSMQQEQVRQVKNGPSQRVLAVELQPKDKGLEGVLVLPLGLKLDKGATLKIDDGKASDVSPFRTCVFAGCIVDIKADDKMAASLGKGKAIAVKTVSDDGKDADFSISLNGFQNAMNRVNELMK</sequence>
<evidence type="ECO:0000313" key="2">
    <source>
        <dbReference type="EMBL" id="AJW29906.1"/>
    </source>
</evidence>
<gene>
    <name evidence="2" type="ORF">pLM19O1_p36</name>
    <name evidence="3" type="ORF">pLM19O1_p65</name>
</gene>
<evidence type="ECO:0000313" key="3">
    <source>
        <dbReference type="EMBL" id="AJW29935.1"/>
    </source>
</evidence>
<keyword evidence="1" id="KW-0732">Signal</keyword>
<name>A0A0D5A149_9HYPH</name>
<evidence type="ECO:0000256" key="1">
    <source>
        <dbReference type="SAM" id="SignalP"/>
    </source>
</evidence>
<feature type="chain" id="PRO_5007396857" evidence="1">
    <location>
        <begin position="24"/>
        <end position="181"/>
    </location>
</feature>
<reference evidence="2" key="1">
    <citation type="submission" date="2014-09" db="EMBL/GenBank/DDBJ databases">
        <title>The mobilome of the heavy metals and metalloids hypertolerant bacteria from the Lubin copper mine (Poland).</title>
        <authorList>
            <person name="Dziewit L."/>
            <person name="Bartosik D."/>
        </authorList>
    </citation>
    <scope>NUCLEOTIDE SEQUENCE</scope>
    <source>
        <plasmid evidence="2">pLM19O1</plasmid>
    </source>
</reference>
<dbReference type="RefSeq" id="WP_181377265.1">
    <property type="nucleotide sequence ID" value="NZ_KM659091.1"/>
</dbReference>
<organism evidence="2">
    <name type="scientific">Ochrobactrum sp. LM19</name>
    <dbReference type="NCBI Taxonomy" id="1449781"/>
    <lineage>
        <taxon>Bacteria</taxon>
        <taxon>Pseudomonadati</taxon>
        <taxon>Pseudomonadota</taxon>
        <taxon>Alphaproteobacteria</taxon>
        <taxon>Hyphomicrobiales</taxon>
        <taxon>Brucellaceae</taxon>
        <taxon>Brucella/Ochrobactrum group</taxon>
        <taxon>Ochrobactrum</taxon>
    </lineage>
</organism>
<feature type="signal peptide" evidence="1">
    <location>
        <begin position="1"/>
        <end position="23"/>
    </location>
</feature>
<accession>A0A0D5A149</accession>
<dbReference type="AlphaFoldDB" id="A0A0D5A149"/>
<dbReference type="Pfam" id="PF06776">
    <property type="entry name" value="IalB"/>
    <property type="match status" value="1"/>
</dbReference>